<evidence type="ECO:0000313" key="2">
    <source>
        <dbReference type="Proteomes" id="UP000799755"/>
    </source>
</evidence>
<sequence>MASTPLSDGRCLLLSIPRELRDEIYEYALSEDNGLTVQPTNNGFKLWAIWHKHDEEVRRDPTPLKLVCHQLYEETKDLVLKLNPLLFSSTDTVRGTKLFTNFIQNGCSPTNHQLIKKVIIREGTHHDVDLSAGFQGFVSTKSPSVLFSFCRSHPNTSVIIYLAEFNSKFPSWWCMLLGTMVQKALGGEDLIPTFRQNLWGTLSFNSGVMTRVLCSMPKNLRLFPATKLFDEQTFRKDIVWLYSYVDPEHGVEAWVQQARKWCEKGF</sequence>
<dbReference type="Proteomes" id="UP000799755">
    <property type="component" value="Unassembled WGS sequence"/>
</dbReference>
<comment type="caution">
    <text evidence="1">The sequence shown here is derived from an EMBL/GenBank/DDBJ whole genome shotgun (WGS) entry which is preliminary data.</text>
</comment>
<name>A0ACB6RG74_9PLEO</name>
<gene>
    <name evidence="1" type="ORF">BDR25DRAFT_309095</name>
</gene>
<reference evidence="1" key="1">
    <citation type="journal article" date="2020" name="Stud. Mycol.">
        <title>101 Dothideomycetes genomes: a test case for predicting lifestyles and emergence of pathogens.</title>
        <authorList>
            <person name="Haridas S."/>
            <person name="Albert R."/>
            <person name="Binder M."/>
            <person name="Bloem J."/>
            <person name="Labutti K."/>
            <person name="Salamov A."/>
            <person name="Andreopoulos B."/>
            <person name="Baker S."/>
            <person name="Barry K."/>
            <person name="Bills G."/>
            <person name="Bluhm B."/>
            <person name="Cannon C."/>
            <person name="Castanera R."/>
            <person name="Culley D."/>
            <person name="Daum C."/>
            <person name="Ezra D."/>
            <person name="Gonzalez J."/>
            <person name="Henrissat B."/>
            <person name="Kuo A."/>
            <person name="Liang C."/>
            <person name="Lipzen A."/>
            <person name="Lutzoni F."/>
            <person name="Magnuson J."/>
            <person name="Mondo S."/>
            <person name="Nolan M."/>
            <person name="Ohm R."/>
            <person name="Pangilinan J."/>
            <person name="Park H.-J."/>
            <person name="Ramirez L."/>
            <person name="Alfaro M."/>
            <person name="Sun H."/>
            <person name="Tritt A."/>
            <person name="Yoshinaga Y."/>
            <person name="Zwiers L.-H."/>
            <person name="Turgeon B."/>
            <person name="Goodwin S."/>
            <person name="Spatafora J."/>
            <person name="Crous P."/>
            <person name="Grigoriev I."/>
        </authorList>
    </citation>
    <scope>NUCLEOTIDE SEQUENCE</scope>
    <source>
        <strain evidence="1">ATCC 200398</strain>
    </source>
</reference>
<organism evidence="1 2">
    <name type="scientific">Lindgomyces ingoldianus</name>
    <dbReference type="NCBI Taxonomy" id="673940"/>
    <lineage>
        <taxon>Eukaryota</taxon>
        <taxon>Fungi</taxon>
        <taxon>Dikarya</taxon>
        <taxon>Ascomycota</taxon>
        <taxon>Pezizomycotina</taxon>
        <taxon>Dothideomycetes</taxon>
        <taxon>Pleosporomycetidae</taxon>
        <taxon>Pleosporales</taxon>
        <taxon>Lindgomycetaceae</taxon>
        <taxon>Lindgomyces</taxon>
    </lineage>
</organism>
<protein>
    <submittedName>
        <fullName evidence="1">Uncharacterized protein</fullName>
    </submittedName>
</protein>
<keyword evidence="2" id="KW-1185">Reference proteome</keyword>
<dbReference type="EMBL" id="MU003492">
    <property type="protein sequence ID" value="KAF2478323.1"/>
    <property type="molecule type" value="Genomic_DNA"/>
</dbReference>
<accession>A0ACB6RG74</accession>
<evidence type="ECO:0000313" key="1">
    <source>
        <dbReference type="EMBL" id="KAF2478323.1"/>
    </source>
</evidence>
<proteinExistence type="predicted"/>